<keyword evidence="7" id="KW-1185">Reference proteome</keyword>
<dbReference type="GO" id="GO:0016279">
    <property type="term" value="F:protein-lysine N-methyltransferase activity"/>
    <property type="evidence" value="ECO:0007669"/>
    <property type="project" value="UniProtKB-UniRule"/>
</dbReference>
<reference evidence="6 7" key="1">
    <citation type="journal article" date="2018" name="Biotechnol. Biofuels">
        <title>Integrative visual omics of the white-rot fungus Polyporus brumalis exposes the biotechnological potential of its oxidative enzymes for delignifying raw plant biomass.</title>
        <authorList>
            <person name="Miyauchi S."/>
            <person name="Rancon A."/>
            <person name="Drula E."/>
            <person name="Hage H."/>
            <person name="Chaduli D."/>
            <person name="Favel A."/>
            <person name="Grisel S."/>
            <person name="Henrissat B."/>
            <person name="Herpoel-Gimbert I."/>
            <person name="Ruiz-Duenas F.J."/>
            <person name="Chevret D."/>
            <person name="Hainaut M."/>
            <person name="Lin J."/>
            <person name="Wang M."/>
            <person name="Pangilinan J."/>
            <person name="Lipzen A."/>
            <person name="Lesage-Meessen L."/>
            <person name="Navarro D."/>
            <person name="Riley R."/>
            <person name="Grigoriev I.V."/>
            <person name="Zhou S."/>
            <person name="Raouche S."/>
            <person name="Rosso M.N."/>
        </authorList>
    </citation>
    <scope>NUCLEOTIDE SEQUENCE [LARGE SCALE GENOMIC DNA]</scope>
    <source>
        <strain evidence="6 7">BRFM 1820</strain>
    </source>
</reference>
<evidence type="ECO:0000313" key="6">
    <source>
        <dbReference type="EMBL" id="RDX57305.1"/>
    </source>
</evidence>
<keyword evidence="3 4" id="KW-0949">S-adenosyl-L-methionine</keyword>
<dbReference type="Gene3D" id="3.40.50.150">
    <property type="entry name" value="Vaccinia Virus protein VP39"/>
    <property type="match status" value="1"/>
</dbReference>
<accession>A0A371DXN8</accession>
<keyword evidence="1 4" id="KW-0489">Methyltransferase</keyword>
<keyword evidence="4" id="KW-0963">Cytoplasm</keyword>
<dbReference type="STRING" id="139420.A0A371DXN8"/>
<evidence type="ECO:0000256" key="5">
    <source>
        <dbReference type="SAM" id="MobiDB-lite"/>
    </source>
</evidence>
<keyword evidence="4" id="KW-0813">Transport</keyword>
<dbReference type="GO" id="GO:0032259">
    <property type="term" value="P:methylation"/>
    <property type="evidence" value="ECO:0007669"/>
    <property type="project" value="UniProtKB-KW"/>
</dbReference>
<gene>
    <name evidence="4" type="primary">EFM4</name>
    <name evidence="6" type="ORF">OH76DRAFT_28911</name>
</gene>
<dbReference type="Proteomes" id="UP000256964">
    <property type="component" value="Unassembled WGS sequence"/>
</dbReference>
<dbReference type="AlphaFoldDB" id="A0A371DXN8"/>
<evidence type="ECO:0000256" key="2">
    <source>
        <dbReference type="ARBA" id="ARBA00022679"/>
    </source>
</evidence>
<feature type="region of interest" description="Disordered" evidence="5">
    <location>
        <begin position="105"/>
        <end position="125"/>
    </location>
</feature>
<protein>
    <recommendedName>
        <fullName evidence="4">Protein-lysine N-methyltransferase EFM4</fullName>
        <ecNumber evidence="4">2.1.1.-</ecNumber>
    </recommendedName>
    <alternativeName>
        <fullName evidence="4">Elongation factor methyltransferase 4</fullName>
    </alternativeName>
</protein>
<comment type="similarity">
    <text evidence="4">Belongs to the class I-like SAM-binding methyltransferase superfamily. EFM4 family.</text>
</comment>
<dbReference type="EMBL" id="KZ857379">
    <property type="protein sequence ID" value="RDX57305.1"/>
    <property type="molecule type" value="Genomic_DNA"/>
</dbReference>
<dbReference type="GO" id="GO:0016192">
    <property type="term" value="P:vesicle-mediated transport"/>
    <property type="evidence" value="ECO:0007669"/>
    <property type="project" value="UniProtKB-UniRule"/>
</dbReference>
<dbReference type="HAMAP" id="MF_03188">
    <property type="entry name" value="Methyltr_EFM4"/>
    <property type="match status" value="1"/>
</dbReference>
<dbReference type="GO" id="GO:0005737">
    <property type="term" value="C:cytoplasm"/>
    <property type="evidence" value="ECO:0007669"/>
    <property type="project" value="UniProtKB-SubCell"/>
</dbReference>
<dbReference type="OrthoDB" id="10069295at2759"/>
<evidence type="ECO:0000256" key="4">
    <source>
        <dbReference type="HAMAP-Rule" id="MF_03188"/>
    </source>
</evidence>
<dbReference type="SUPFAM" id="SSF53335">
    <property type="entry name" value="S-adenosyl-L-methionine-dependent methyltransferases"/>
    <property type="match status" value="1"/>
</dbReference>
<evidence type="ECO:0000313" key="7">
    <source>
        <dbReference type="Proteomes" id="UP000256964"/>
    </source>
</evidence>
<proteinExistence type="inferred from homology"/>
<dbReference type="PANTHER" id="PTHR12843:SF5">
    <property type="entry name" value="EEF1A LYSINE METHYLTRANSFERASE 2"/>
    <property type="match status" value="1"/>
</dbReference>
<dbReference type="EC" id="2.1.1.-" evidence="4"/>
<sequence>MSSTDLQPSKLGTKQHWDDVYSSELANFEEIGDEGEVWFGEDSVEKMVDWALENVPTSPAPFILEVGAGNGNLLFALCEAGYAPEKMCGVDYSTDAIRLAESIAKTKSTAQPAEDEEEDPTPALQNADKITFAVCDFLAEDVHPLEGMAAEPADGSVAVWDVVLDKGTYDAIALAEKDDSGRSPADGYPARIGRVVKPGGFFLITSCNFTEDELKSNFANEETGLEYHSRVPWPTFSFGGKSGNVYSTVAFRKP</sequence>
<name>A0A371DXN8_9APHY</name>
<evidence type="ECO:0000256" key="3">
    <source>
        <dbReference type="ARBA" id="ARBA00022691"/>
    </source>
</evidence>
<evidence type="ECO:0000256" key="1">
    <source>
        <dbReference type="ARBA" id="ARBA00022603"/>
    </source>
</evidence>
<dbReference type="CDD" id="cd02440">
    <property type="entry name" value="AdoMet_MTases"/>
    <property type="match status" value="1"/>
</dbReference>
<dbReference type="InterPro" id="IPR026635">
    <property type="entry name" value="Efm4/METTL10"/>
</dbReference>
<dbReference type="PANTHER" id="PTHR12843">
    <property type="entry name" value="PROTEIN-LYSINE N-METHYLTRANSFERASE METTL10"/>
    <property type="match status" value="1"/>
</dbReference>
<comment type="subcellular location">
    <subcellularLocation>
        <location evidence="4">Cytoplasm</location>
    </subcellularLocation>
</comment>
<dbReference type="InterPro" id="IPR029063">
    <property type="entry name" value="SAM-dependent_MTases_sf"/>
</dbReference>
<comment type="function">
    <text evidence="4">S-adenosyl-L-methionine-dependent protein-lysine N-methyltransferase that mono- and dimethylates elongation factor 1-alpha at 'Lys-316'. May play a role in intracellular transport.</text>
</comment>
<keyword evidence="2 4" id="KW-0808">Transferase</keyword>
<organism evidence="6 7">
    <name type="scientific">Lentinus brumalis</name>
    <dbReference type="NCBI Taxonomy" id="2498619"/>
    <lineage>
        <taxon>Eukaryota</taxon>
        <taxon>Fungi</taxon>
        <taxon>Dikarya</taxon>
        <taxon>Basidiomycota</taxon>
        <taxon>Agaricomycotina</taxon>
        <taxon>Agaricomycetes</taxon>
        <taxon>Polyporales</taxon>
        <taxon>Polyporaceae</taxon>
        <taxon>Lentinus</taxon>
    </lineage>
</organism>